<organism evidence="2 3">
    <name type="scientific">Stakelama pacifica</name>
    <dbReference type="NCBI Taxonomy" id="517720"/>
    <lineage>
        <taxon>Bacteria</taxon>
        <taxon>Pseudomonadati</taxon>
        <taxon>Pseudomonadota</taxon>
        <taxon>Alphaproteobacteria</taxon>
        <taxon>Sphingomonadales</taxon>
        <taxon>Sphingomonadaceae</taxon>
        <taxon>Stakelama</taxon>
    </lineage>
</organism>
<feature type="compositionally biased region" description="Low complexity" evidence="1">
    <location>
        <begin position="37"/>
        <end position="51"/>
    </location>
</feature>
<evidence type="ECO:0000256" key="1">
    <source>
        <dbReference type="SAM" id="MobiDB-lite"/>
    </source>
</evidence>
<evidence type="ECO:0000313" key="2">
    <source>
        <dbReference type="EMBL" id="TDN85624.1"/>
    </source>
</evidence>
<feature type="region of interest" description="Disordered" evidence="1">
    <location>
        <begin position="20"/>
        <end position="63"/>
    </location>
</feature>
<gene>
    <name evidence="2" type="ORF">EV664_102332</name>
</gene>
<dbReference type="RefSeq" id="WP_133494531.1">
    <property type="nucleotide sequence ID" value="NZ_BMLU01000002.1"/>
</dbReference>
<dbReference type="OrthoDB" id="8224439at2"/>
<sequence>MRIPLALAGLTLLAACGSGQTDKDDADGTGNMTVELPAGPVPDATPTAAPANDSAQNDADGVANGRALLPTGWGPLRIGMSKAAVTDALGPDVNPGDANGPDPDQCEIYRPEGAPVGMMVMLIDGRLARITLSRGSDVKTSAGIGVGATAAAVRAAYGARVKSSPHAYLDSPGEYLTLWSTGGPQSPSGRGIRFEIDRDGRVQFIHAGGPAIEYVEGCA</sequence>
<evidence type="ECO:0000313" key="3">
    <source>
        <dbReference type="Proteomes" id="UP000295493"/>
    </source>
</evidence>
<dbReference type="EMBL" id="SNWD01000002">
    <property type="protein sequence ID" value="TDN85624.1"/>
    <property type="molecule type" value="Genomic_DNA"/>
</dbReference>
<reference evidence="2 3" key="1">
    <citation type="submission" date="2019-03" db="EMBL/GenBank/DDBJ databases">
        <title>Genomic Encyclopedia of Type Strains, Phase IV (KMG-IV): sequencing the most valuable type-strain genomes for metagenomic binning, comparative biology and taxonomic classification.</title>
        <authorList>
            <person name="Goeker M."/>
        </authorList>
    </citation>
    <scope>NUCLEOTIDE SEQUENCE [LARGE SCALE GENOMIC DNA]</scope>
    <source>
        <strain evidence="2 3">DSM 25059</strain>
    </source>
</reference>
<name>A0A4R6FX48_9SPHN</name>
<dbReference type="PROSITE" id="PS51257">
    <property type="entry name" value="PROKAR_LIPOPROTEIN"/>
    <property type="match status" value="1"/>
</dbReference>
<comment type="caution">
    <text evidence="2">The sequence shown here is derived from an EMBL/GenBank/DDBJ whole genome shotgun (WGS) entry which is preliminary data.</text>
</comment>
<protein>
    <submittedName>
        <fullName evidence="2">Uncharacterized protein</fullName>
    </submittedName>
</protein>
<dbReference type="Proteomes" id="UP000295493">
    <property type="component" value="Unassembled WGS sequence"/>
</dbReference>
<accession>A0A4R6FX48</accession>
<dbReference type="AlphaFoldDB" id="A0A4R6FX48"/>
<keyword evidence="3" id="KW-1185">Reference proteome</keyword>
<proteinExistence type="predicted"/>